<dbReference type="EMBL" id="CP058529">
    <property type="protein sequence ID" value="QLG27227.1"/>
    <property type="molecule type" value="Genomic_DNA"/>
</dbReference>
<keyword evidence="3 6" id="KW-0812">Transmembrane</keyword>
<dbReference type="InterPro" id="IPR007014">
    <property type="entry name" value="FUN14"/>
</dbReference>
<keyword evidence="4 6" id="KW-1133">Transmembrane helix</keyword>
<evidence type="ECO:0000256" key="3">
    <source>
        <dbReference type="ARBA" id="ARBA00022692"/>
    </source>
</evidence>
<gene>
    <name evidence="7" type="ORF">HUG10_06575</name>
</gene>
<comment type="subcellular location">
    <subcellularLocation>
        <location evidence="1">Membrane</location>
    </subcellularLocation>
</comment>
<dbReference type="PANTHER" id="PTHR21346">
    <property type="entry name" value="FUN14 DOMAIN CONTAINING"/>
    <property type="match status" value="1"/>
</dbReference>
<evidence type="ECO:0000256" key="2">
    <source>
        <dbReference type="ARBA" id="ARBA00009160"/>
    </source>
</evidence>
<sequence length="110" mass="11353">MVDLLAQQFDPNQLGLELGTGAVVGGIIGFAARKLAKLVAVVVGLELALFKFLESRAVIAVDWDRFGGGFADASRDAAAGTPPSWLESIVSTVPVSAGFAGGFLLGFRMA</sequence>
<keyword evidence="5 6" id="KW-0472">Membrane</keyword>
<keyword evidence="8" id="KW-1185">Reference proteome</keyword>
<protein>
    <submittedName>
        <fullName evidence="7">FUN14 domain-containing protein</fullName>
    </submittedName>
</protein>
<evidence type="ECO:0000256" key="6">
    <source>
        <dbReference type="SAM" id="Phobius"/>
    </source>
</evidence>
<proteinExistence type="inferred from homology"/>
<accession>A0A7D5GKE4</accession>
<feature type="transmembrane region" description="Helical" evidence="6">
    <location>
        <begin position="89"/>
        <end position="107"/>
    </location>
</feature>
<dbReference type="OrthoDB" id="168550at2157"/>
<evidence type="ECO:0000256" key="4">
    <source>
        <dbReference type="ARBA" id="ARBA00022989"/>
    </source>
</evidence>
<comment type="similarity">
    <text evidence="2">Belongs to the FUN14 family.</text>
</comment>
<dbReference type="PANTHER" id="PTHR21346:SF10">
    <property type="entry name" value="TRANSMEMBRANE PROTEIN"/>
    <property type="match status" value="1"/>
</dbReference>
<dbReference type="Pfam" id="PF04930">
    <property type="entry name" value="FUN14"/>
    <property type="match status" value="1"/>
</dbReference>
<dbReference type="KEGG" id="halg:HUG10_06575"/>
<organism evidence="7 8">
    <name type="scientific">Halorarum halophilum</name>
    <dbReference type="NCBI Taxonomy" id="2743090"/>
    <lineage>
        <taxon>Archaea</taxon>
        <taxon>Methanobacteriati</taxon>
        <taxon>Methanobacteriota</taxon>
        <taxon>Stenosarchaea group</taxon>
        <taxon>Halobacteria</taxon>
        <taxon>Halobacteriales</taxon>
        <taxon>Haloferacaceae</taxon>
        <taxon>Halorarum</taxon>
    </lineage>
</organism>
<dbReference type="AlphaFoldDB" id="A0A7D5GKE4"/>
<evidence type="ECO:0000256" key="5">
    <source>
        <dbReference type="ARBA" id="ARBA00023136"/>
    </source>
</evidence>
<dbReference type="GO" id="GO:0016020">
    <property type="term" value="C:membrane"/>
    <property type="evidence" value="ECO:0007669"/>
    <property type="project" value="UniProtKB-SubCell"/>
</dbReference>
<reference evidence="7 8" key="1">
    <citation type="submission" date="2020-07" db="EMBL/GenBank/DDBJ databases">
        <title>Gai3-2, isolated from salt lake.</title>
        <authorList>
            <person name="Cui H."/>
            <person name="Shi X."/>
        </authorList>
    </citation>
    <scope>NUCLEOTIDE SEQUENCE [LARGE SCALE GENOMIC DNA]</scope>
    <source>
        <strain evidence="7 8">Gai3-2</strain>
    </source>
</reference>
<feature type="transmembrane region" description="Helical" evidence="6">
    <location>
        <begin position="35"/>
        <end position="53"/>
    </location>
</feature>
<evidence type="ECO:0000256" key="1">
    <source>
        <dbReference type="ARBA" id="ARBA00004370"/>
    </source>
</evidence>
<dbReference type="Proteomes" id="UP000509750">
    <property type="component" value="Chromosome"/>
</dbReference>
<evidence type="ECO:0000313" key="7">
    <source>
        <dbReference type="EMBL" id="QLG27227.1"/>
    </source>
</evidence>
<evidence type="ECO:0000313" key="8">
    <source>
        <dbReference type="Proteomes" id="UP000509750"/>
    </source>
</evidence>
<name>A0A7D5GKE4_9EURY</name>